<dbReference type="Pfam" id="PF12867">
    <property type="entry name" value="DinB_2"/>
    <property type="match status" value="1"/>
</dbReference>
<feature type="domain" description="DinB-like" evidence="1">
    <location>
        <begin position="10"/>
        <end position="148"/>
    </location>
</feature>
<gene>
    <name evidence="2" type="ORF">UFOPK2312_00929</name>
</gene>
<dbReference type="EMBL" id="CAEZWY010000130">
    <property type="protein sequence ID" value="CAB4677130.1"/>
    <property type="molecule type" value="Genomic_DNA"/>
</dbReference>
<name>A0A6J6MSE2_9ZZZZ</name>
<sequence>MEIIDYARDYEAATKYLTELVSSLKPTDLDKSAPGEWTPRQVIHHLADSETQSYVRIRRLIAEPAGSTIQGYDEGMWAENAVLGYTTLPVENSISVFKSVRAASLDILKRLTLEDLERSGVHTEIGNYTIAKWIKAYTNHPRSHGEQIEKAIAGA</sequence>
<dbReference type="AlphaFoldDB" id="A0A6J6MSE2"/>
<dbReference type="Gene3D" id="1.20.120.450">
    <property type="entry name" value="dinb family like domain"/>
    <property type="match status" value="1"/>
</dbReference>
<evidence type="ECO:0000313" key="2">
    <source>
        <dbReference type="EMBL" id="CAB4677130.1"/>
    </source>
</evidence>
<organism evidence="2">
    <name type="scientific">freshwater metagenome</name>
    <dbReference type="NCBI Taxonomy" id="449393"/>
    <lineage>
        <taxon>unclassified sequences</taxon>
        <taxon>metagenomes</taxon>
        <taxon>ecological metagenomes</taxon>
    </lineage>
</organism>
<reference evidence="2" key="1">
    <citation type="submission" date="2020-05" db="EMBL/GenBank/DDBJ databases">
        <authorList>
            <person name="Chiriac C."/>
            <person name="Salcher M."/>
            <person name="Ghai R."/>
            <person name="Kavagutti S V."/>
        </authorList>
    </citation>
    <scope>NUCLEOTIDE SEQUENCE</scope>
</reference>
<dbReference type="InterPro" id="IPR034660">
    <property type="entry name" value="DinB/YfiT-like"/>
</dbReference>
<dbReference type="SUPFAM" id="SSF109854">
    <property type="entry name" value="DinB/YfiT-like putative metalloenzymes"/>
    <property type="match status" value="1"/>
</dbReference>
<proteinExistence type="predicted"/>
<evidence type="ECO:0000259" key="1">
    <source>
        <dbReference type="Pfam" id="PF12867"/>
    </source>
</evidence>
<protein>
    <submittedName>
        <fullName evidence="2">Unannotated protein</fullName>
    </submittedName>
</protein>
<accession>A0A6J6MSE2</accession>
<dbReference type="InterPro" id="IPR024775">
    <property type="entry name" value="DinB-like"/>
</dbReference>